<dbReference type="EMBL" id="AP024601">
    <property type="protein sequence ID" value="BCU83211.1"/>
    <property type="molecule type" value="Genomic_DNA"/>
</dbReference>
<feature type="transmembrane region" description="Helical" evidence="1">
    <location>
        <begin position="6"/>
        <end position="27"/>
    </location>
</feature>
<reference evidence="2" key="1">
    <citation type="journal article" date="2013" name="Int. J. Syst. Evol. Microbiol.">
        <title>Polycladomyces abyssicola gen. nov., sp. nov., a thermophilic filamentous bacterium isolated from hemipelagic sediment.</title>
        <authorList>
            <person name="Tsubouchi T."/>
            <person name="Shimane Y."/>
            <person name="Mori K."/>
            <person name="Usui K."/>
            <person name="Hiraki T."/>
            <person name="Tame A."/>
            <person name="Uematsu K."/>
            <person name="Maruyama T."/>
            <person name="Hatada Y."/>
        </authorList>
    </citation>
    <scope>NUCLEOTIDE SEQUENCE</scope>
    <source>
        <strain evidence="2">JIR-001</strain>
    </source>
</reference>
<keyword evidence="1" id="KW-1133">Transmembrane helix</keyword>
<reference evidence="2" key="2">
    <citation type="journal article" date="2021" name="Microbiol. Resour. Announc.">
        <title>Complete Genome Sequence of Polycladomyces abyssicola JIR-001T, Isolated from Hemipelagic Sediment in Deep Seawater.</title>
        <authorList>
            <person name="Tsubouchi T."/>
            <person name="Kaneko Y."/>
        </authorList>
    </citation>
    <scope>NUCLEOTIDE SEQUENCE</scope>
    <source>
        <strain evidence="2">JIR-001</strain>
    </source>
</reference>
<keyword evidence="1" id="KW-0472">Membrane</keyword>
<organism evidence="2 3">
    <name type="scientific">Polycladomyces abyssicola</name>
    <dbReference type="NCBI Taxonomy" id="1125966"/>
    <lineage>
        <taxon>Bacteria</taxon>
        <taxon>Bacillati</taxon>
        <taxon>Bacillota</taxon>
        <taxon>Bacilli</taxon>
        <taxon>Bacillales</taxon>
        <taxon>Thermoactinomycetaceae</taxon>
        <taxon>Polycladomyces</taxon>
    </lineage>
</organism>
<dbReference type="RefSeq" id="WP_212773460.1">
    <property type="nucleotide sequence ID" value="NZ_AP024601.1"/>
</dbReference>
<gene>
    <name evidence="2" type="ORF">JIR001_29940</name>
</gene>
<dbReference type="Proteomes" id="UP000677436">
    <property type="component" value="Chromosome"/>
</dbReference>
<keyword evidence="1" id="KW-0812">Transmembrane</keyword>
<accession>A0A8D5UIS4</accession>
<protein>
    <submittedName>
        <fullName evidence="2">Uncharacterized protein</fullName>
    </submittedName>
</protein>
<name>A0A8D5UIS4_9BACL</name>
<proteinExistence type="predicted"/>
<keyword evidence="3" id="KW-1185">Reference proteome</keyword>
<sequence length="135" mass="15826">MVQSIVWGIVLYGVMWFLMYCIAKACWRPVRVDRVHLILLTRNSQGSIEWVIRSYVFWHWIQGKSSRITCVDRCSVDDTLSILARFQAQLPGLEVVTVQDENEMWHEVTTRSGSDVRRVWVMDLRSPNRTIQVLS</sequence>
<dbReference type="AlphaFoldDB" id="A0A8D5UIS4"/>
<dbReference type="KEGG" id="pabs:JIR001_29940"/>
<evidence type="ECO:0000313" key="3">
    <source>
        <dbReference type="Proteomes" id="UP000677436"/>
    </source>
</evidence>
<evidence type="ECO:0000313" key="2">
    <source>
        <dbReference type="EMBL" id="BCU83211.1"/>
    </source>
</evidence>
<evidence type="ECO:0000256" key="1">
    <source>
        <dbReference type="SAM" id="Phobius"/>
    </source>
</evidence>